<dbReference type="GO" id="GO:0005737">
    <property type="term" value="C:cytoplasm"/>
    <property type="evidence" value="ECO:0007669"/>
    <property type="project" value="UniProtKB-ARBA"/>
</dbReference>
<evidence type="ECO:0000313" key="5">
    <source>
        <dbReference type="Proteomes" id="UP000249396"/>
    </source>
</evidence>
<dbReference type="Pfam" id="PF00886">
    <property type="entry name" value="Ribosomal_S16"/>
    <property type="match status" value="1"/>
</dbReference>
<evidence type="ECO:0000256" key="1">
    <source>
        <dbReference type="ARBA" id="ARBA00022980"/>
    </source>
</evidence>
<dbReference type="InterPro" id="IPR023803">
    <property type="entry name" value="Ribosomal_bS16_dom_sf"/>
</dbReference>
<dbReference type="Proteomes" id="UP000249396">
    <property type="component" value="Unassembled WGS sequence"/>
</dbReference>
<comment type="similarity">
    <text evidence="3">Belongs to the bacterial ribosomal protein bS16 family.</text>
</comment>
<evidence type="ECO:0000256" key="2">
    <source>
        <dbReference type="ARBA" id="ARBA00023274"/>
    </source>
</evidence>
<dbReference type="HAMAP" id="MF_00385">
    <property type="entry name" value="Ribosomal_bS16"/>
    <property type="match status" value="1"/>
</dbReference>
<keyword evidence="2 3" id="KW-0687">Ribonucleoprotein</keyword>
<proteinExistence type="inferred from homology"/>
<evidence type="ECO:0000256" key="3">
    <source>
        <dbReference type="HAMAP-Rule" id="MF_00385"/>
    </source>
</evidence>
<protein>
    <recommendedName>
        <fullName evidence="3">Small ribosomal subunit protein bS16</fullName>
    </recommendedName>
</protein>
<name>A0A2W4RA11_9GAMM</name>
<evidence type="ECO:0000313" key="4">
    <source>
        <dbReference type="EMBL" id="PZN80975.1"/>
    </source>
</evidence>
<gene>
    <name evidence="3" type="primary">rpsP</name>
    <name evidence="4" type="ORF">DM484_09210</name>
</gene>
<dbReference type="AlphaFoldDB" id="A0A2W4RA11"/>
<dbReference type="SUPFAM" id="SSF54565">
    <property type="entry name" value="Ribosomal protein S16"/>
    <property type="match status" value="1"/>
</dbReference>
<dbReference type="InterPro" id="IPR000307">
    <property type="entry name" value="Ribosomal_bS16"/>
</dbReference>
<reference evidence="4 5" key="1">
    <citation type="journal article" date="2018" name="Aquat. Microb. Ecol.">
        <title>Gammaproteobacterial methanotrophs dominate.</title>
        <authorList>
            <person name="Rissanen A.J."/>
            <person name="Saarenheimo J."/>
            <person name="Tiirola M."/>
            <person name="Peura S."/>
            <person name="Aalto S.L."/>
            <person name="Karvinen A."/>
            <person name="Nykanen H."/>
        </authorList>
    </citation>
    <scope>NUCLEOTIDE SEQUENCE [LARGE SCALE GENOMIC DNA]</scope>
    <source>
        <strain evidence="4">AMbin10</strain>
    </source>
</reference>
<dbReference type="GO" id="GO:0003735">
    <property type="term" value="F:structural constituent of ribosome"/>
    <property type="evidence" value="ECO:0007669"/>
    <property type="project" value="InterPro"/>
</dbReference>
<dbReference type="PROSITE" id="PS00732">
    <property type="entry name" value="RIBOSOMAL_S16"/>
    <property type="match status" value="1"/>
</dbReference>
<sequence length="85" mass="9642">MVTIRLARGGAKKRPFYHVVVTDSRSKRDGSYIERVGFFNPIARGKEERLRLNGERIQYWFGNGAQATSRVSTLIKEAAKQEVTA</sequence>
<dbReference type="GO" id="GO:0006412">
    <property type="term" value="P:translation"/>
    <property type="evidence" value="ECO:0007669"/>
    <property type="project" value="UniProtKB-UniRule"/>
</dbReference>
<dbReference type="Gene3D" id="3.30.1320.10">
    <property type="match status" value="1"/>
</dbReference>
<accession>A0A2W4RA11</accession>
<comment type="caution">
    <text evidence="4">The sequence shown here is derived from an EMBL/GenBank/DDBJ whole genome shotgun (WGS) entry which is preliminary data.</text>
</comment>
<dbReference type="EMBL" id="QJPH01000276">
    <property type="protein sequence ID" value="PZN80975.1"/>
    <property type="molecule type" value="Genomic_DNA"/>
</dbReference>
<organism evidence="4 5">
    <name type="scientific">Candidatus Methylumidiphilus alinenensis</name>
    <dbReference type="NCBI Taxonomy" id="2202197"/>
    <lineage>
        <taxon>Bacteria</taxon>
        <taxon>Pseudomonadati</taxon>
        <taxon>Pseudomonadota</taxon>
        <taxon>Gammaproteobacteria</taxon>
        <taxon>Methylococcales</taxon>
        <taxon>Candidatus Methylumidiphilus</taxon>
    </lineage>
</organism>
<dbReference type="InterPro" id="IPR020592">
    <property type="entry name" value="Ribosomal_bS16_CS"/>
</dbReference>
<keyword evidence="1 3" id="KW-0689">Ribosomal protein</keyword>
<dbReference type="PANTHER" id="PTHR12919">
    <property type="entry name" value="30S RIBOSOMAL PROTEIN S16"/>
    <property type="match status" value="1"/>
</dbReference>
<dbReference type="PANTHER" id="PTHR12919:SF20">
    <property type="entry name" value="SMALL RIBOSOMAL SUBUNIT PROTEIN BS16M"/>
    <property type="match status" value="1"/>
</dbReference>
<dbReference type="NCBIfam" id="TIGR00002">
    <property type="entry name" value="S16"/>
    <property type="match status" value="1"/>
</dbReference>
<dbReference type="GO" id="GO:0015935">
    <property type="term" value="C:small ribosomal subunit"/>
    <property type="evidence" value="ECO:0007669"/>
    <property type="project" value="TreeGrafter"/>
</dbReference>